<dbReference type="InterPro" id="IPR036188">
    <property type="entry name" value="FAD/NAD-bd_sf"/>
</dbReference>
<dbReference type="Proteomes" id="UP000184510">
    <property type="component" value="Unassembled WGS sequence"/>
</dbReference>
<dbReference type="GO" id="GO:0050136">
    <property type="term" value="F:NADH dehydrogenase (quinone) (non-electrogenic) activity"/>
    <property type="evidence" value="ECO:0007669"/>
    <property type="project" value="UniProtKB-EC"/>
</dbReference>
<evidence type="ECO:0000256" key="3">
    <source>
        <dbReference type="ARBA" id="ARBA00022630"/>
    </source>
</evidence>
<comment type="catalytic activity">
    <reaction evidence="7">
        <text>a quinone + NADH + H(+) = a quinol + NAD(+)</text>
        <dbReference type="Rhea" id="RHEA:46160"/>
        <dbReference type="ChEBI" id="CHEBI:15378"/>
        <dbReference type="ChEBI" id="CHEBI:24646"/>
        <dbReference type="ChEBI" id="CHEBI:57540"/>
        <dbReference type="ChEBI" id="CHEBI:57945"/>
        <dbReference type="ChEBI" id="CHEBI:132124"/>
        <dbReference type="EC" id="1.6.5.9"/>
    </reaction>
</comment>
<dbReference type="AlphaFoldDB" id="A0A1M6L2E8"/>
<keyword evidence="11" id="KW-1185">Reference proteome</keyword>
<dbReference type="PRINTS" id="PR00368">
    <property type="entry name" value="FADPNR"/>
</dbReference>
<keyword evidence="6" id="KW-0520">NAD</keyword>
<proteinExistence type="inferred from homology"/>
<dbReference type="STRING" id="1123071.SAMN02745181_2269"/>
<dbReference type="RefSeq" id="WP_143183874.1">
    <property type="nucleotide sequence ID" value="NZ_FQYR01000004.1"/>
</dbReference>
<dbReference type="Gene3D" id="3.50.50.100">
    <property type="match status" value="1"/>
</dbReference>
<evidence type="ECO:0000313" key="10">
    <source>
        <dbReference type="EMBL" id="SHJ65259.1"/>
    </source>
</evidence>
<comment type="similarity">
    <text evidence="1">Belongs to the NADH dehydrogenase family.</text>
</comment>
<dbReference type="SUPFAM" id="SSF51905">
    <property type="entry name" value="FAD/NAD(P)-binding domain"/>
    <property type="match status" value="2"/>
</dbReference>
<evidence type="ECO:0000256" key="2">
    <source>
        <dbReference type="ARBA" id="ARBA00012637"/>
    </source>
</evidence>
<dbReference type="EMBL" id="FQYR01000004">
    <property type="protein sequence ID" value="SHJ65259.1"/>
    <property type="molecule type" value="Genomic_DNA"/>
</dbReference>
<dbReference type="EC" id="1.6.5.9" evidence="2"/>
<dbReference type="PANTHER" id="PTHR43706">
    <property type="entry name" value="NADH DEHYDROGENASE"/>
    <property type="match status" value="1"/>
</dbReference>
<feature type="transmembrane region" description="Helical" evidence="8">
    <location>
        <begin position="377"/>
        <end position="394"/>
    </location>
</feature>
<keyword evidence="3" id="KW-0285">Flavoprotein</keyword>
<dbReference type="InterPro" id="IPR045024">
    <property type="entry name" value="NDH-2"/>
</dbReference>
<sequence length="429" mass="46843">MALSEVKKVVIIGGGFAGLECARQLANKPTFEVTLLDRTNHHLFQPLLYQVATATLAAPDVARSLRSILADADNVTVLMDEVSDIDSDGKKAVGKSGKSYEYDYLVVAAGGKTSFFGNDQWAEHTLGLKSLSDAYSVRKQVLENLEKAELTEDPAERARLMTIAIVGGGPTGVELSGAFVELIQRSMSRNFRRLDTRDLKVVLVEAGPRILPPYDEENSAYAKKRLEKLGVEVLTGTMVTDVQAGKLIMKDGEIEAGVILWAAGVQAEAITQKLPCEVTRAGKVTPEADLSLPGHPEIFVAGDLVQMKDIKDKMVPGVAPAASQMGRHIGKVLIAGMKPENKGKARAGFEYWDKGAMAIIGRSHAVVEFGKIRLTGFIAWMAWLFIHILFLVGYRSKISVLIHWAWNYIHDSPGVRVFAMKRGEELAEK</sequence>
<dbReference type="InParanoid" id="A0A1M6L2E8"/>
<evidence type="ECO:0000256" key="7">
    <source>
        <dbReference type="ARBA" id="ARBA00047599"/>
    </source>
</evidence>
<dbReference type="OrthoDB" id="9781621at2"/>
<evidence type="ECO:0000259" key="9">
    <source>
        <dbReference type="Pfam" id="PF07992"/>
    </source>
</evidence>
<dbReference type="PANTHER" id="PTHR43706:SF47">
    <property type="entry name" value="EXTERNAL NADH-UBIQUINONE OXIDOREDUCTASE 1, MITOCHONDRIAL-RELATED"/>
    <property type="match status" value="1"/>
</dbReference>
<name>A0A1M6L2E8_9BACT</name>
<reference evidence="10 11" key="1">
    <citation type="submission" date="2016-11" db="EMBL/GenBank/DDBJ databases">
        <authorList>
            <person name="Jaros S."/>
            <person name="Januszkiewicz K."/>
            <person name="Wedrychowicz H."/>
        </authorList>
    </citation>
    <scope>NUCLEOTIDE SEQUENCE [LARGE SCALE GENOMIC DNA]</scope>
    <source>
        <strain evidence="10 11">DSM 18772</strain>
    </source>
</reference>
<feature type="domain" description="FAD/NAD(P)-binding" evidence="9">
    <location>
        <begin position="7"/>
        <end position="326"/>
    </location>
</feature>
<keyword evidence="8" id="KW-0472">Membrane</keyword>
<evidence type="ECO:0000313" key="11">
    <source>
        <dbReference type="Proteomes" id="UP000184510"/>
    </source>
</evidence>
<keyword evidence="4" id="KW-0274">FAD</keyword>
<accession>A0A1M6L2E8</accession>
<keyword evidence="5" id="KW-0560">Oxidoreductase</keyword>
<evidence type="ECO:0000256" key="8">
    <source>
        <dbReference type="SAM" id="Phobius"/>
    </source>
</evidence>
<dbReference type="Pfam" id="PF07992">
    <property type="entry name" value="Pyr_redox_2"/>
    <property type="match status" value="1"/>
</dbReference>
<gene>
    <name evidence="10" type="ORF">SAMN02745181_2269</name>
</gene>
<protein>
    <recommendedName>
        <fullName evidence="2">NADH:ubiquinone reductase (non-electrogenic)</fullName>
        <ecNumber evidence="2">1.6.5.9</ecNumber>
    </recommendedName>
</protein>
<keyword evidence="8" id="KW-1133">Transmembrane helix</keyword>
<organism evidence="10 11">
    <name type="scientific">Rubritalea squalenifaciens DSM 18772</name>
    <dbReference type="NCBI Taxonomy" id="1123071"/>
    <lineage>
        <taxon>Bacteria</taxon>
        <taxon>Pseudomonadati</taxon>
        <taxon>Verrucomicrobiota</taxon>
        <taxon>Verrucomicrobiia</taxon>
        <taxon>Verrucomicrobiales</taxon>
        <taxon>Rubritaleaceae</taxon>
        <taxon>Rubritalea</taxon>
    </lineage>
</organism>
<evidence type="ECO:0000256" key="6">
    <source>
        <dbReference type="ARBA" id="ARBA00023027"/>
    </source>
</evidence>
<dbReference type="PRINTS" id="PR00411">
    <property type="entry name" value="PNDRDTASEI"/>
</dbReference>
<dbReference type="FunCoup" id="A0A1M6L2E8">
    <property type="interactions" value="287"/>
</dbReference>
<keyword evidence="8" id="KW-0812">Transmembrane</keyword>
<evidence type="ECO:0000256" key="5">
    <source>
        <dbReference type="ARBA" id="ARBA00023002"/>
    </source>
</evidence>
<evidence type="ECO:0000256" key="4">
    <source>
        <dbReference type="ARBA" id="ARBA00022827"/>
    </source>
</evidence>
<evidence type="ECO:0000256" key="1">
    <source>
        <dbReference type="ARBA" id="ARBA00005272"/>
    </source>
</evidence>
<dbReference type="InterPro" id="IPR023753">
    <property type="entry name" value="FAD/NAD-binding_dom"/>
</dbReference>